<evidence type="ECO:0000313" key="2">
    <source>
        <dbReference type="EMBL" id="GII78876.1"/>
    </source>
</evidence>
<dbReference type="InterPro" id="IPR001087">
    <property type="entry name" value="GDSL"/>
</dbReference>
<protein>
    <recommendedName>
        <fullName evidence="4">SGNH/GDSL hydrolase family protein</fullName>
    </recommendedName>
</protein>
<evidence type="ECO:0000256" key="1">
    <source>
        <dbReference type="SAM" id="SignalP"/>
    </source>
</evidence>
<organism evidence="2 3">
    <name type="scientific">Sphaerisporangium rufum</name>
    <dbReference type="NCBI Taxonomy" id="1381558"/>
    <lineage>
        <taxon>Bacteria</taxon>
        <taxon>Bacillati</taxon>
        <taxon>Actinomycetota</taxon>
        <taxon>Actinomycetes</taxon>
        <taxon>Streptosporangiales</taxon>
        <taxon>Streptosporangiaceae</taxon>
        <taxon>Sphaerisporangium</taxon>
    </lineage>
</organism>
<dbReference type="InterPro" id="IPR051532">
    <property type="entry name" value="Ester_Hydrolysis_Enzymes"/>
</dbReference>
<gene>
    <name evidence="2" type="ORF">Sru01_38580</name>
</gene>
<dbReference type="AlphaFoldDB" id="A0A919R371"/>
<proteinExistence type="predicted"/>
<evidence type="ECO:0000313" key="3">
    <source>
        <dbReference type="Proteomes" id="UP000655287"/>
    </source>
</evidence>
<accession>A0A919R371</accession>
<keyword evidence="3" id="KW-1185">Reference proteome</keyword>
<name>A0A919R371_9ACTN</name>
<dbReference type="PANTHER" id="PTHR30383:SF5">
    <property type="entry name" value="SGNH HYDROLASE-TYPE ESTERASE DOMAIN-CONTAINING PROTEIN"/>
    <property type="match status" value="1"/>
</dbReference>
<dbReference type="RefSeq" id="WP_203988303.1">
    <property type="nucleotide sequence ID" value="NZ_BOOU01000053.1"/>
</dbReference>
<dbReference type="Gene3D" id="3.40.50.1110">
    <property type="entry name" value="SGNH hydrolase"/>
    <property type="match status" value="1"/>
</dbReference>
<dbReference type="InterPro" id="IPR036514">
    <property type="entry name" value="SGNH_hydro_sf"/>
</dbReference>
<dbReference type="Pfam" id="PF00657">
    <property type="entry name" value="Lipase_GDSL"/>
    <property type="match status" value="1"/>
</dbReference>
<feature type="signal peptide" evidence="1">
    <location>
        <begin position="1"/>
        <end position="19"/>
    </location>
</feature>
<dbReference type="GO" id="GO:0004622">
    <property type="term" value="F:phosphatidylcholine lysophospholipase activity"/>
    <property type="evidence" value="ECO:0007669"/>
    <property type="project" value="TreeGrafter"/>
</dbReference>
<reference evidence="2" key="1">
    <citation type="submission" date="2021-01" db="EMBL/GenBank/DDBJ databases">
        <title>Whole genome shotgun sequence of Sphaerisporangium rufum NBRC 109079.</title>
        <authorList>
            <person name="Komaki H."/>
            <person name="Tamura T."/>
        </authorList>
    </citation>
    <scope>NUCLEOTIDE SEQUENCE</scope>
    <source>
        <strain evidence="2">NBRC 109079</strain>
    </source>
</reference>
<dbReference type="EMBL" id="BOOU01000053">
    <property type="protein sequence ID" value="GII78876.1"/>
    <property type="molecule type" value="Genomic_DNA"/>
</dbReference>
<dbReference type="PANTHER" id="PTHR30383">
    <property type="entry name" value="THIOESTERASE 1/PROTEASE 1/LYSOPHOSPHOLIPASE L1"/>
    <property type="match status" value="1"/>
</dbReference>
<feature type="chain" id="PRO_5037594466" description="SGNH/GDSL hydrolase family protein" evidence="1">
    <location>
        <begin position="20"/>
        <end position="318"/>
    </location>
</feature>
<dbReference type="Proteomes" id="UP000655287">
    <property type="component" value="Unassembled WGS sequence"/>
</dbReference>
<keyword evidence="1" id="KW-0732">Signal</keyword>
<dbReference type="SUPFAM" id="SSF52266">
    <property type="entry name" value="SGNH hydrolase"/>
    <property type="match status" value="1"/>
</dbReference>
<sequence>MVGRLVSVLAAAAVGTAGAAVPAAGGTAAPAAAEARAEIRAEIRAQVGAGGRARGRAAAEPVPAVMAALGDSITAGFNACGWYAACPARSWSTGDAAGVRSHYLRLLALDPALRGHNLNFAVPGATSAGLAAQAARAVAARAGYVTVLIGAQDACSRRQARMTPVATYRARITRAFALLATTGTKIFAASVPDLWRLWRIGRDNMVARSFWAIGHICPAMLADAASDARADRLRRARVRARVRAYNAAMAEVCAAYGPGCRYDGGAVFDYPFTLDHVSAWDFFHPDDQGQRALAEVTYAAGFRWDAAVAPAPQAARRR</sequence>
<evidence type="ECO:0008006" key="4">
    <source>
        <dbReference type="Google" id="ProtNLM"/>
    </source>
</evidence>
<comment type="caution">
    <text evidence="2">The sequence shown here is derived from an EMBL/GenBank/DDBJ whole genome shotgun (WGS) entry which is preliminary data.</text>
</comment>